<dbReference type="InterPro" id="IPR035919">
    <property type="entry name" value="EAL_sf"/>
</dbReference>
<dbReference type="PANTHER" id="PTHR33121:SF70">
    <property type="entry name" value="SIGNALING PROTEIN YKOW"/>
    <property type="match status" value="1"/>
</dbReference>
<dbReference type="SUPFAM" id="SSF141868">
    <property type="entry name" value="EAL domain-like"/>
    <property type="match status" value="1"/>
</dbReference>
<dbReference type="InterPro" id="IPR001633">
    <property type="entry name" value="EAL_dom"/>
</dbReference>
<dbReference type="Proteomes" id="UP001589773">
    <property type="component" value="Unassembled WGS sequence"/>
</dbReference>
<proteinExistence type="predicted"/>
<accession>A0ABV6FEQ3</accession>
<feature type="domain" description="EAL" evidence="1">
    <location>
        <begin position="1"/>
        <end position="122"/>
    </location>
</feature>
<keyword evidence="3" id="KW-1185">Reference proteome</keyword>
<dbReference type="PANTHER" id="PTHR33121">
    <property type="entry name" value="CYCLIC DI-GMP PHOSPHODIESTERASE PDEF"/>
    <property type="match status" value="1"/>
</dbReference>
<gene>
    <name evidence="2" type="ORF">ACFFJK_08300</name>
</gene>
<name>A0ABV6FEQ3_9BURK</name>
<evidence type="ECO:0000313" key="3">
    <source>
        <dbReference type="Proteomes" id="UP001589773"/>
    </source>
</evidence>
<dbReference type="PROSITE" id="PS50883">
    <property type="entry name" value="EAL"/>
    <property type="match status" value="1"/>
</dbReference>
<protein>
    <submittedName>
        <fullName evidence="2">EAL domain-containing protein</fullName>
    </submittedName>
</protein>
<evidence type="ECO:0000313" key="2">
    <source>
        <dbReference type="EMBL" id="MFC0251886.1"/>
    </source>
</evidence>
<dbReference type="RefSeq" id="WP_379678716.1">
    <property type="nucleotide sequence ID" value="NZ_JBHLWP010000009.1"/>
</dbReference>
<dbReference type="Gene3D" id="3.20.20.450">
    <property type="entry name" value="EAL domain"/>
    <property type="match status" value="1"/>
</dbReference>
<comment type="caution">
    <text evidence="2">The sequence shown here is derived from an EMBL/GenBank/DDBJ whole genome shotgun (WGS) entry which is preliminary data.</text>
</comment>
<dbReference type="Pfam" id="PF00563">
    <property type="entry name" value="EAL"/>
    <property type="match status" value="1"/>
</dbReference>
<evidence type="ECO:0000259" key="1">
    <source>
        <dbReference type="PROSITE" id="PS50883"/>
    </source>
</evidence>
<dbReference type="InterPro" id="IPR050706">
    <property type="entry name" value="Cyclic-di-GMP_PDE-like"/>
</dbReference>
<dbReference type="CDD" id="cd01948">
    <property type="entry name" value="EAL"/>
    <property type="match status" value="1"/>
</dbReference>
<dbReference type="SMART" id="SM00052">
    <property type="entry name" value="EAL"/>
    <property type="match status" value="1"/>
</dbReference>
<dbReference type="EMBL" id="JBHLWP010000009">
    <property type="protein sequence ID" value="MFC0251886.1"/>
    <property type="molecule type" value="Genomic_DNA"/>
</dbReference>
<organism evidence="2 3">
    <name type="scientific">Massilia consociata</name>
    <dbReference type="NCBI Taxonomy" id="760117"/>
    <lineage>
        <taxon>Bacteria</taxon>
        <taxon>Pseudomonadati</taxon>
        <taxon>Pseudomonadota</taxon>
        <taxon>Betaproteobacteria</taxon>
        <taxon>Burkholderiales</taxon>
        <taxon>Oxalobacteraceae</taxon>
        <taxon>Telluria group</taxon>
        <taxon>Massilia</taxon>
    </lineage>
</organism>
<sequence>MHDIDHAATLLRELKTLGVSSSIDDFGTGYSSLSALRNFPAAKLKIDRSFVHEIETAPSAAAVALAVISFGRTLGMRVNAEGVETAGQAQFLQRHGCDEIQGCLLARPLPADALEALFRQDGAPRWDTPAP</sequence>
<reference evidence="2 3" key="1">
    <citation type="submission" date="2024-09" db="EMBL/GenBank/DDBJ databases">
        <authorList>
            <person name="Sun Q."/>
            <person name="Mori K."/>
        </authorList>
    </citation>
    <scope>NUCLEOTIDE SEQUENCE [LARGE SCALE GENOMIC DNA]</scope>
    <source>
        <strain evidence="2 3">CCM 7792</strain>
    </source>
</reference>